<evidence type="ECO:0000256" key="7">
    <source>
        <dbReference type="SAM" id="Phobius"/>
    </source>
</evidence>
<dbReference type="CTD" id="9950201"/>
<keyword evidence="7" id="KW-1133">Transmembrane helix</keyword>
<evidence type="ECO:0000313" key="8">
    <source>
        <dbReference type="EMBL" id="EJD75278.1"/>
    </source>
</evidence>
<keyword evidence="3" id="KW-0040">ANK repeat</keyword>
<accession>A0A1S0UIT7</accession>
<sequence>MFTYVHFQNANISLIKGREPRWVTKSSTIEVLDKLSLYELQETISSENSRTYEIDGEQCNRDFYNSRTRRIQSDDRIIYFFRYDCSEGEEEIISWHELKYLKDNHRWNVIRHPMVLNFVNEILLSQAYLYVIHITSYLIFLLLLSSYIFGKNNIQDFLSTLFLIVFGFCLVVKCAVKLQAGKISKWFILSYSFNVITYIATFLFIWTPLLFSYNDYNSDLKHFITWLLPIIAIISAWINFLYILRKSPYGIYILMLSRILYSFSQIAIIWIPTLLAFAFAFHLVMRNSGQEPWEAAELFSQNSTMSQKLLMVLQAITKTSAMMIGEVDADNVLERKEWIPNLLLLAFEISTVILLMNLMISLAVGDVNELRQTAQEKLLDIKVNFAIEVLQLSESCDCFSTYINMLHRKQTNNVLVIHNDGTSFTTWMNVNFNDANNFNIFKQNGSRKRSAEKSLLSDSERIPLESIVVNYDNGEIDKGNDNEHQVNGRNTQELLHNIYHLQFPSGDRRMRLLKKGMIGRTVQITLDGAIIQLIESTESGIDPFIGTINGQSYTEIVDDPESYGRKFARWLIGLDWSNLLQL</sequence>
<evidence type="ECO:0000256" key="3">
    <source>
        <dbReference type="ARBA" id="ARBA00023043"/>
    </source>
</evidence>
<keyword evidence="6" id="KW-0407">Ion channel</keyword>
<dbReference type="GO" id="GO:1902495">
    <property type="term" value="C:transmembrane transporter complex"/>
    <property type="evidence" value="ECO:0007669"/>
    <property type="project" value="TreeGrafter"/>
</dbReference>
<feature type="transmembrane region" description="Helical" evidence="7">
    <location>
        <begin position="342"/>
        <end position="364"/>
    </location>
</feature>
<feature type="transmembrane region" description="Helical" evidence="7">
    <location>
        <begin position="127"/>
        <end position="150"/>
    </location>
</feature>
<feature type="transmembrane region" description="Helical" evidence="7">
    <location>
        <begin position="265"/>
        <end position="285"/>
    </location>
</feature>
<evidence type="ECO:0000256" key="4">
    <source>
        <dbReference type="ARBA" id="ARBA00023065"/>
    </source>
</evidence>
<keyword evidence="5" id="KW-0325">Glycoprotein</keyword>
<gene>
    <name evidence="8" type="ORF">LOAG_17549</name>
</gene>
<dbReference type="PANTHER" id="PTHR47143:SF1">
    <property type="entry name" value="ION_TRANS DOMAIN-CONTAINING PROTEIN"/>
    <property type="match status" value="1"/>
</dbReference>
<name>A0A1S0UIT7_LOALO</name>
<dbReference type="KEGG" id="loa:LOAG_17549"/>
<organism evidence="8">
    <name type="scientific">Loa loa</name>
    <name type="common">Eye worm</name>
    <name type="synonym">Filaria loa</name>
    <dbReference type="NCBI Taxonomy" id="7209"/>
    <lineage>
        <taxon>Eukaryota</taxon>
        <taxon>Metazoa</taxon>
        <taxon>Ecdysozoa</taxon>
        <taxon>Nematoda</taxon>
        <taxon>Chromadorea</taxon>
        <taxon>Rhabditida</taxon>
        <taxon>Spirurina</taxon>
        <taxon>Spiruromorpha</taxon>
        <taxon>Filarioidea</taxon>
        <taxon>Onchocercidae</taxon>
        <taxon>Loa</taxon>
    </lineage>
</organism>
<keyword evidence="7" id="KW-0812">Transmembrane</keyword>
<keyword evidence="7" id="KW-0472">Membrane</keyword>
<dbReference type="EMBL" id="JH712155">
    <property type="protein sequence ID" value="EJD75278.1"/>
    <property type="molecule type" value="Genomic_DNA"/>
</dbReference>
<keyword evidence="2" id="KW-0677">Repeat</keyword>
<proteinExistence type="predicted"/>
<evidence type="ECO:0000256" key="2">
    <source>
        <dbReference type="ARBA" id="ARBA00022737"/>
    </source>
</evidence>
<dbReference type="AlphaFoldDB" id="A0A1S0UIT7"/>
<keyword evidence="4" id="KW-0406">Ion transport</keyword>
<reference evidence="8" key="1">
    <citation type="submission" date="2012-04" db="EMBL/GenBank/DDBJ databases">
        <title>The Genome Sequence of Loa loa.</title>
        <authorList>
            <consortium name="The Broad Institute Genome Sequencing Platform"/>
            <consortium name="Broad Institute Genome Sequencing Center for Infectious Disease"/>
            <person name="Nutman T.B."/>
            <person name="Fink D.L."/>
            <person name="Russ C."/>
            <person name="Young S."/>
            <person name="Zeng Q."/>
            <person name="Gargeya S."/>
            <person name="Alvarado L."/>
            <person name="Berlin A."/>
            <person name="Chapman S.B."/>
            <person name="Chen Z."/>
            <person name="Freedman E."/>
            <person name="Gellesch M."/>
            <person name="Goldberg J."/>
            <person name="Griggs A."/>
            <person name="Gujja S."/>
            <person name="Heilman E.R."/>
            <person name="Heiman D."/>
            <person name="Howarth C."/>
            <person name="Mehta T."/>
            <person name="Neiman D."/>
            <person name="Pearson M."/>
            <person name="Roberts A."/>
            <person name="Saif S."/>
            <person name="Shea T."/>
            <person name="Shenoy N."/>
            <person name="Sisk P."/>
            <person name="Stolte C."/>
            <person name="Sykes S."/>
            <person name="White J."/>
            <person name="Yandava C."/>
            <person name="Haas B."/>
            <person name="Henn M.R."/>
            <person name="Nusbaum C."/>
            <person name="Birren B."/>
        </authorList>
    </citation>
    <scope>NUCLEOTIDE SEQUENCE [LARGE SCALE GENOMIC DNA]</scope>
</reference>
<feature type="transmembrane region" description="Helical" evidence="7">
    <location>
        <begin position="156"/>
        <end position="176"/>
    </location>
</feature>
<dbReference type="GeneID" id="9950201"/>
<protein>
    <submittedName>
        <fullName evidence="8">Uncharacterized protein</fullName>
    </submittedName>
</protein>
<dbReference type="PANTHER" id="PTHR47143">
    <property type="entry name" value="TRANSIENT RECEPTOR POTENTIAL CATION CHANNEL PROTEIN PAINLESS"/>
    <property type="match status" value="1"/>
</dbReference>
<dbReference type="GO" id="GO:0034220">
    <property type="term" value="P:monoatomic ion transmembrane transport"/>
    <property type="evidence" value="ECO:0007669"/>
    <property type="project" value="UniProtKB-KW"/>
</dbReference>
<dbReference type="OMA" id="KKWGVIR"/>
<dbReference type="OrthoDB" id="1661883at2759"/>
<dbReference type="InParanoid" id="A0A1S0UIT7"/>
<evidence type="ECO:0000256" key="1">
    <source>
        <dbReference type="ARBA" id="ARBA00022448"/>
    </source>
</evidence>
<evidence type="ECO:0000256" key="5">
    <source>
        <dbReference type="ARBA" id="ARBA00023180"/>
    </source>
</evidence>
<feature type="transmembrane region" description="Helical" evidence="7">
    <location>
        <begin position="223"/>
        <end position="244"/>
    </location>
</feature>
<feature type="transmembrane region" description="Helical" evidence="7">
    <location>
        <begin position="188"/>
        <end position="211"/>
    </location>
</feature>
<evidence type="ECO:0000256" key="6">
    <source>
        <dbReference type="ARBA" id="ARBA00023303"/>
    </source>
</evidence>
<dbReference type="RefSeq" id="XP_020306152.1">
    <property type="nucleotide sequence ID" value="XM_020450209.1"/>
</dbReference>
<keyword evidence="1" id="KW-0813">Transport</keyword>
<dbReference type="GO" id="GO:0022857">
    <property type="term" value="F:transmembrane transporter activity"/>
    <property type="evidence" value="ECO:0007669"/>
    <property type="project" value="TreeGrafter"/>
</dbReference>
<dbReference type="InterPro" id="IPR052076">
    <property type="entry name" value="TRP_cation_channel"/>
</dbReference>